<evidence type="ECO:0000313" key="2">
    <source>
        <dbReference type="EMBL" id="GIZ02225.1"/>
    </source>
</evidence>
<gene>
    <name evidence="2" type="primary">odf3_1</name>
    <name evidence="2" type="ORF">CEXT_534401</name>
</gene>
<protein>
    <submittedName>
        <fullName evidence="2">Outer dense fiber protein 3</fullName>
    </submittedName>
</protein>
<feature type="compositionally biased region" description="Polar residues" evidence="1">
    <location>
        <begin position="134"/>
        <end position="146"/>
    </location>
</feature>
<dbReference type="InterPro" id="IPR051291">
    <property type="entry name" value="CIMAP"/>
</dbReference>
<organism evidence="2 3">
    <name type="scientific">Caerostris extrusa</name>
    <name type="common">Bark spider</name>
    <name type="synonym">Caerostris bankana</name>
    <dbReference type="NCBI Taxonomy" id="172846"/>
    <lineage>
        <taxon>Eukaryota</taxon>
        <taxon>Metazoa</taxon>
        <taxon>Ecdysozoa</taxon>
        <taxon>Arthropoda</taxon>
        <taxon>Chelicerata</taxon>
        <taxon>Arachnida</taxon>
        <taxon>Araneae</taxon>
        <taxon>Araneomorphae</taxon>
        <taxon>Entelegynae</taxon>
        <taxon>Araneoidea</taxon>
        <taxon>Araneidae</taxon>
        <taxon>Caerostris</taxon>
    </lineage>
</organism>
<sequence>MLNLTAPGYYDSDRAIQSLMDTSPRFSFGGKPKEPSIEDIPAPGAYSPEKVEKALNGAPSYTFGSKYKDQKPDDVPAPNSYNIPDTIGGYDNFNYQAPKYTMGGKDGDIWGTNKNPGPGSYNVAETDIIKQKSPAYTMSQKTNIPSDKSKKPGPGTHSPEKVVMQHSPSFSFGIKHSPFSSQYQKEATARNTEESVLQPAQPSAQPSTQQSVQQSGQQSVQKSVQQSSQQSVQKSAPATSGQQSIQKSVQHLPNNQSRNLFNIQSKNRAIIPSHHRRR</sequence>
<feature type="region of interest" description="Disordered" evidence="1">
    <location>
        <begin position="22"/>
        <end position="44"/>
    </location>
</feature>
<feature type="region of interest" description="Disordered" evidence="1">
    <location>
        <begin position="103"/>
        <end position="278"/>
    </location>
</feature>
<keyword evidence="3" id="KW-1185">Reference proteome</keyword>
<comment type="caution">
    <text evidence="2">The sequence shown here is derived from an EMBL/GenBank/DDBJ whole genome shotgun (WGS) entry which is preliminary data.</text>
</comment>
<feature type="compositionally biased region" description="Low complexity" evidence="1">
    <location>
        <begin position="198"/>
        <end position="238"/>
    </location>
</feature>
<accession>A0AAV4Y6Z3</accession>
<feature type="region of interest" description="Disordered" evidence="1">
    <location>
        <begin position="62"/>
        <end position="83"/>
    </location>
</feature>
<reference evidence="2 3" key="1">
    <citation type="submission" date="2021-06" db="EMBL/GenBank/DDBJ databases">
        <title>Caerostris extrusa draft genome.</title>
        <authorList>
            <person name="Kono N."/>
            <person name="Arakawa K."/>
        </authorList>
    </citation>
    <scope>NUCLEOTIDE SEQUENCE [LARGE SCALE GENOMIC DNA]</scope>
</reference>
<dbReference type="PANTHER" id="PTHR21580">
    <property type="entry name" value="SHIPPO-1-RELATED"/>
    <property type="match status" value="1"/>
</dbReference>
<proteinExistence type="predicted"/>
<dbReference type="Proteomes" id="UP001054945">
    <property type="component" value="Unassembled WGS sequence"/>
</dbReference>
<dbReference type="GO" id="GO:0005856">
    <property type="term" value="C:cytoskeleton"/>
    <property type="evidence" value="ECO:0007669"/>
    <property type="project" value="TreeGrafter"/>
</dbReference>
<evidence type="ECO:0000256" key="1">
    <source>
        <dbReference type="SAM" id="MobiDB-lite"/>
    </source>
</evidence>
<evidence type="ECO:0000313" key="3">
    <source>
        <dbReference type="Proteomes" id="UP001054945"/>
    </source>
</evidence>
<name>A0AAV4Y6Z3_CAEEX</name>
<dbReference type="PANTHER" id="PTHR21580:SF28">
    <property type="entry name" value="BOREALIN N-TERMINAL DOMAIN-CONTAINING PROTEIN-RELATED"/>
    <property type="match status" value="1"/>
</dbReference>
<dbReference type="Pfam" id="PF07004">
    <property type="entry name" value="SHIPPO-rpt"/>
    <property type="match status" value="5"/>
</dbReference>
<feature type="compositionally biased region" description="Polar residues" evidence="1">
    <location>
        <begin position="239"/>
        <end position="267"/>
    </location>
</feature>
<dbReference type="InterPro" id="IPR010736">
    <property type="entry name" value="SHIPPO-rpt"/>
</dbReference>
<dbReference type="AlphaFoldDB" id="A0AAV4Y6Z3"/>
<dbReference type="EMBL" id="BPLR01001419">
    <property type="protein sequence ID" value="GIZ02225.1"/>
    <property type="molecule type" value="Genomic_DNA"/>
</dbReference>